<dbReference type="CDD" id="cd14014">
    <property type="entry name" value="STKc_PknB_like"/>
    <property type="match status" value="1"/>
</dbReference>
<keyword evidence="1 8" id="KW-0808">Transferase</keyword>
<dbReference type="PROSITE" id="PS50011">
    <property type="entry name" value="PROTEIN_KINASE_DOM"/>
    <property type="match status" value="1"/>
</dbReference>
<feature type="region of interest" description="Disordered" evidence="5">
    <location>
        <begin position="444"/>
        <end position="482"/>
    </location>
</feature>
<name>A0ABX8TSV8_9ACTN</name>
<keyword evidence="3 8" id="KW-0418">Kinase</keyword>
<feature type="region of interest" description="Disordered" evidence="5">
    <location>
        <begin position="276"/>
        <end position="411"/>
    </location>
</feature>
<evidence type="ECO:0000256" key="3">
    <source>
        <dbReference type="ARBA" id="ARBA00022777"/>
    </source>
</evidence>
<evidence type="ECO:0000313" key="9">
    <source>
        <dbReference type="Proteomes" id="UP000824681"/>
    </source>
</evidence>
<keyword evidence="2" id="KW-0547">Nucleotide-binding</keyword>
<feature type="transmembrane region" description="Helical" evidence="6">
    <location>
        <begin position="417"/>
        <end position="439"/>
    </location>
</feature>
<dbReference type="Gene3D" id="1.10.510.10">
    <property type="entry name" value="Transferase(Phosphotransferase) domain 1"/>
    <property type="match status" value="1"/>
</dbReference>
<evidence type="ECO:0000256" key="1">
    <source>
        <dbReference type="ARBA" id="ARBA00022679"/>
    </source>
</evidence>
<organism evidence="8 9">
    <name type="scientific">Nonomuraea coxensis DSM 45129</name>
    <dbReference type="NCBI Taxonomy" id="1122611"/>
    <lineage>
        <taxon>Bacteria</taxon>
        <taxon>Bacillati</taxon>
        <taxon>Actinomycetota</taxon>
        <taxon>Actinomycetes</taxon>
        <taxon>Streptosporangiales</taxon>
        <taxon>Streptosporangiaceae</taxon>
        <taxon>Nonomuraea</taxon>
    </lineage>
</organism>
<sequence>MASFAPLRPGDPQRLAGLDLLGRLGEGGQGVVYLAKDPSGTHVAVKWLRPDQAGDAVSVERFLREVQVAQQVAPFCTAAVLGTGVEQDRPYIISEYIEGPSLHRVVQEEGPRTGSVLHRLAIGTATALAAIHQAGIVHRDFKPANVIIGADGPRVIDFGIARALDATSTISSMVVGTPSYMPPEQIMGHTVGPAADMFAWGSAMVYAASGRAPFGSDTMPAVINRVLNQQPDLGVLEGQLLDVVTDCLNKDPAQRPTAEQVIMRLLQHPAAGSGILAQAAAEAAPQSPAGPPAPQHGTPAAYPPPGRPSGPQPGGPPSGSHPGGPPSGPPSGSHPGGPPSGSYPGGPPSGPHPGGPASGPVPYPQSGPQPVAHAGHVPPPVSQQWQPPHQPAPPYGQATYPGMYGQPRPRRKSRGPLIAGIASGVALLLLAGVIVIVALDKSNGGAKVASSGTPAASTSPQESTSPSPPQQTGVPREGRRRTLPGGAIHLYETPSDAVLLTSYEVYDKKKEDWTDYARGSLQGTSFTKYAGNWESRVSPDGRYLATRGRDYSSDNHDFIVVTDRTTGDRSTIKTVKSPLISSIRGWSKDSARILLNIERKTGEDKWVYLGFVLVDVNAKKADVVNVSDTAVRDTAFGFDDKDEGAVNVYGDEKNRGLRFFDAQGKAARSLPGIGTLSAGTQDLFSPSGKTFVTNCPNGGDGDHCVWDTTTGERVRKFGSDCDKVLGFYDESHLYCWEQDNNDVDEIQVIDFTGKLVRKLLDVPDDLDFSPAFTANPQQRS</sequence>
<dbReference type="InterPro" id="IPR011009">
    <property type="entry name" value="Kinase-like_dom_sf"/>
</dbReference>
<keyword evidence="9" id="KW-1185">Reference proteome</keyword>
<gene>
    <name evidence="8" type="primary">afsK2</name>
    <name evidence="8" type="ORF">Nocox_04640</name>
</gene>
<keyword evidence="6" id="KW-0472">Membrane</keyword>
<dbReference type="SUPFAM" id="SSF56112">
    <property type="entry name" value="Protein kinase-like (PK-like)"/>
    <property type="match status" value="1"/>
</dbReference>
<proteinExistence type="predicted"/>
<dbReference type="EC" id="2.7.11.1" evidence="8"/>
<dbReference type="EMBL" id="CP068985">
    <property type="protein sequence ID" value="QYC38555.1"/>
    <property type="molecule type" value="Genomic_DNA"/>
</dbReference>
<keyword evidence="6" id="KW-0812">Transmembrane</keyword>
<evidence type="ECO:0000256" key="4">
    <source>
        <dbReference type="ARBA" id="ARBA00022840"/>
    </source>
</evidence>
<keyword evidence="4" id="KW-0067">ATP-binding</keyword>
<dbReference type="Gene3D" id="3.30.200.20">
    <property type="entry name" value="Phosphorylase Kinase, domain 1"/>
    <property type="match status" value="1"/>
</dbReference>
<evidence type="ECO:0000313" key="8">
    <source>
        <dbReference type="EMBL" id="QYC38555.1"/>
    </source>
</evidence>
<dbReference type="InterPro" id="IPR015943">
    <property type="entry name" value="WD40/YVTN_repeat-like_dom_sf"/>
</dbReference>
<feature type="domain" description="Protein kinase" evidence="7">
    <location>
        <begin position="18"/>
        <end position="271"/>
    </location>
</feature>
<dbReference type="PANTHER" id="PTHR43289:SF34">
    <property type="entry name" value="SERINE_THREONINE-PROTEIN KINASE YBDM-RELATED"/>
    <property type="match status" value="1"/>
</dbReference>
<feature type="compositionally biased region" description="Pro residues" evidence="5">
    <location>
        <begin position="345"/>
        <end position="367"/>
    </location>
</feature>
<feature type="compositionally biased region" description="Low complexity" evidence="5">
    <location>
        <begin position="449"/>
        <end position="465"/>
    </location>
</feature>
<dbReference type="RefSeq" id="WP_084685490.1">
    <property type="nucleotide sequence ID" value="NZ_CP068985.1"/>
</dbReference>
<evidence type="ECO:0000256" key="5">
    <source>
        <dbReference type="SAM" id="MobiDB-lite"/>
    </source>
</evidence>
<reference evidence="8 9" key="1">
    <citation type="journal article" date="2021" name="ACS Chem. Biol.">
        <title>Genomic-Led Discovery of a Novel Glycopeptide Antibiotic by Nonomuraea coxensis DSM 45129.</title>
        <authorList>
            <person name="Yushchuk O."/>
            <person name="Vior N.M."/>
            <person name="Andreo-Vidal A."/>
            <person name="Berini F."/>
            <person name="Ruckert C."/>
            <person name="Busche T."/>
            <person name="Binda E."/>
            <person name="Kalinowski J."/>
            <person name="Truman A.W."/>
            <person name="Marinelli F."/>
        </authorList>
    </citation>
    <scope>NUCLEOTIDE SEQUENCE [LARGE SCALE GENOMIC DNA]</scope>
    <source>
        <strain evidence="8 9">DSM 45129</strain>
    </source>
</reference>
<dbReference type="SUPFAM" id="SSF69304">
    <property type="entry name" value="Tricorn protease N-terminal domain"/>
    <property type="match status" value="1"/>
</dbReference>
<dbReference type="Gene3D" id="2.130.10.10">
    <property type="entry name" value="YVTN repeat-like/Quinoprotein amine dehydrogenase"/>
    <property type="match status" value="1"/>
</dbReference>
<dbReference type="InterPro" id="IPR008271">
    <property type="entry name" value="Ser/Thr_kinase_AS"/>
</dbReference>
<protein>
    <submittedName>
        <fullName evidence="8">Serine/threonine-protein kinase AfsK</fullName>
        <ecNumber evidence="8">2.7.11.1</ecNumber>
    </submittedName>
</protein>
<dbReference type="InterPro" id="IPR000719">
    <property type="entry name" value="Prot_kinase_dom"/>
</dbReference>
<feature type="compositionally biased region" description="Low complexity" evidence="5">
    <location>
        <begin position="368"/>
        <end position="387"/>
    </location>
</feature>
<dbReference type="GO" id="GO:0004674">
    <property type="term" value="F:protein serine/threonine kinase activity"/>
    <property type="evidence" value="ECO:0007669"/>
    <property type="project" value="UniProtKB-EC"/>
</dbReference>
<feature type="compositionally biased region" description="Pro residues" evidence="5">
    <location>
        <begin position="301"/>
        <end position="316"/>
    </location>
</feature>
<dbReference type="PANTHER" id="PTHR43289">
    <property type="entry name" value="MITOGEN-ACTIVATED PROTEIN KINASE KINASE KINASE 20-RELATED"/>
    <property type="match status" value="1"/>
</dbReference>
<accession>A0ABX8TSV8</accession>
<evidence type="ECO:0000256" key="2">
    <source>
        <dbReference type="ARBA" id="ARBA00022741"/>
    </source>
</evidence>
<evidence type="ECO:0000256" key="6">
    <source>
        <dbReference type="SAM" id="Phobius"/>
    </source>
</evidence>
<feature type="compositionally biased region" description="Low complexity" evidence="5">
    <location>
        <begin position="276"/>
        <end position="287"/>
    </location>
</feature>
<dbReference type="Pfam" id="PF00069">
    <property type="entry name" value="Pkinase"/>
    <property type="match status" value="1"/>
</dbReference>
<dbReference type="PROSITE" id="PS00108">
    <property type="entry name" value="PROTEIN_KINASE_ST"/>
    <property type="match status" value="1"/>
</dbReference>
<evidence type="ECO:0000259" key="7">
    <source>
        <dbReference type="PROSITE" id="PS50011"/>
    </source>
</evidence>
<keyword evidence="6" id="KW-1133">Transmembrane helix</keyword>
<dbReference type="Proteomes" id="UP000824681">
    <property type="component" value="Chromosome"/>
</dbReference>